<evidence type="ECO:0000259" key="2">
    <source>
        <dbReference type="Pfam" id="PF13407"/>
    </source>
</evidence>
<evidence type="ECO:0000313" key="4">
    <source>
        <dbReference type="Proteomes" id="UP001623600"/>
    </source>
</evidence>
<dbReference type="EMBL" id="JBJIAB010000008">
    <property type="protein sequence ID" value="MFL0165102.1"/>
    <property type="molecule type" value="Genomic_DNA"/>
</dbReference>
<protein>
    <submittedName>
        <fullName evidence="3">Substrate-binding domain-containing protein</fullName>
    </submittedName>
</protein>
<sequence>MNILKKILSAFIAFILLLPMIEFNAYAAPNTNPQNPVKVGVFLYNAGEEFYSRIKENLENIQKENENKVQFTFFDSKTNQGIQNDNITQALSTKAFGLYVVSPVSRDIEQSQNSISRIISERIPLIILAPPDPSFSQYLQDSTSVIIGGDDEQSGVLQGELIVGTWNSNKEILDKNKDNMMQYAILQGPVNDPATLARTKSSIQTINDAGIKTQELFSIPCGWMQNCARVNLEDVFFNLTVRLKQ</sequence>
<evidence type="ECO:0000256" key="1">
    <source>
        <dbReference type="SAM" id="SignalP"/>
    </source>
</evidence>
<accession>A0ABW8S466</accession>
<dbReference type="Pfam" id="PF13407">
    <property type="entry name" value="Peripla_BP_4"/>
    <property type="match status" value="1"/>
</dbReference>
<dbReference type="InterPro" id="IPR028082">
    <property type="entry name" value="Peripla_BP_I"/>
</dbReference>
<dbReference type="RefSeq" id="WP_406760922.1">
    <property type="nucleotide sequence ID" value="NZ_JBJIAB010000008.1"/>
</dbReference>
<organism evidence="3 4">
    <name type="scientific">Candidatus Clostridium helianthi</name>
    <dbReference type="NCBI Taxonomy" id="3381660"/>
    <lineage>
        <taxon>Bacteria</taxon>
        <taxon>Bacillati</taxon>
        <taxon>Bacillota</taxon>
        <taxon>Clostridia</taxon>
        <taxon>Eubacteriales</taxon>
        <taxon>Clostridiaceae</taxon>
        <taxon>Clostridium</taxon>
    </lineage>
</organism>
<dbReference type="SUPFAM" id="SSF53822">
    <property type="entry name" value="Periplasmic binding protein-like I"/>
    <property type="match status" value="1"/>
</dbReference>
<comment type="caution">
    <text evidence="3">The sequence shown here is derived from an EMBL/GenBank/DDBJ whole genome shotgun (WGS) entry which is preliminary data.</text>
</comment>
<feature type="domain" description="Periplasmic binding protein" evidence="2">
    <location>
        <begin position="39"/>
        <end position="236"/>
    </location>
</feature>
<reference evidence="3 4" key="1">
    <citation type="submission" date="2024-11" db="EMBL/GenBank/DDBJ databases">
        <authorList>
            <person name="Heng Y.C."/>
            <person name="Lim A.C.H."/>
            <person name="Lee J.K.Y."/>
            <person name="Kittelmann S."/>
        </authorList>
    </citation>
    <scope>NUCLEOTIDE SEQUENCE [LARGE SCALE GENOMIC DNA]</scope>
    <source>
        <strain evidence="3 4">WILCCON 0112</strain>
    </source>
</reference>
<feature type="chain" id="PRO_5046167114" evidence="1">
    <location>
        <begin position="28"/>
        <end position="245"/>
    </location>
</feature>
<feature type="signal peptide" evidence="1">
    <location>
        <begin position="1"/>
        <end position="27"/>
    </location>
</feature>
<proteinExistence type="predicted"/>
<dbReference type="Proteomes" id="UP001623600">
    <property type="component" value="Unassembled WGS sequence"/>
</dbReference>
<keyword evidence="1" id="KW-0732">Signal</keyword>
<gene>
    <name evidence="3" type="ORF">ACJDTP_08490</name>
</gene>
<name>A0ABW8S466_9CLOT</name>
<evidence type="ECO:0000313" key="3">
    <source>
        <dbReference type="EMBL" id="MFL0165102.1"/>
    </source>
</evidence>
<dbReference type="Gene3D" id="3.40.50.2300">
    <property type="match status" value="2"/>
</dbReference>
<keyword evidence="4" id="KW-1185">Reference proteome</keyword>
<dbReference type="InterPro" id="IPR025997">
    <property type="entry name" value="SBP_2_dom"/>
</dbReference>